<evidence type="ECO:0000313" key="2">
    <source>
        <dbReference type="EMBL" id="ODM88639.1"/>
    </source>
</evidence>
<evidence type="ECO:0000256" key="1">
    <source>
        <dbReference type="SAM" id="MobiDB-lite"/>
    </source>
</evidence>
<keyword evidence="3" id="KW-1185">Reference proteome</keyword>
<feature type="non-terminal residue" evidence="2">
    <location>
        <position position="229"/>
    </location>
</feature>
<organism evidence="2 3">
    <name type="scientific">Orchesella cincta</name>
    <name type="common">Springtail</name>
    <name type="synonym">Podura cincta</name>
    <dbReference type="NCBI Taxonomy" id="48709"/>
    <lineage>
        <taxon>Eukaryota</taxon>
        <taxon>Metazoa</taxon>
        <taxon>Ecdysozoa</taxon>
        <taxon>Arthropoda</taxon>
        <taxon>Hexapoda</taxon>
        <taxon>Collembola</taxon>
        <taxon>Entomobryomorpha</taxon>
        <taxon>Entomobryoidea</taxon>
        <taxon>Orchesellidae</taxon>
        <taxon>Orchesellinae</taxon>
        <taxon>Orchesella</taxon>
    </lineage>
</organism>
<name>A0A1D2M6N8_ORCCI</name>
<dbReference type="AlphaFoldDB" id="A0A1D2M6N8"/>
<protein>
    <submittedName>
        <fullName evidence="2">Uncharacterized protein</fullName>
    </submittedName>
</protein>
<sequence length="229" mass="25710">MPDFFANTHGSCFKVYKQRRLQKGNPVSEVNGHSEDIPDGGEDGGSMQLCNMPPHCLSSFTATVLNMKLIESNPKLYQATTPKPEMFVNNGNNTIEEVYNTTEIIAEIANFNFPPALIRLHSIYFKEKAVLQFKNSMATILPASKACKGSGPTLFKDETGIENVMKSYEISRKKEFQVQQKAKNHCDDRQSNAPLTSSDIRKGLEIKDEMEMRILDTHVQADNFTVVVE</sequence>
<gene>
    <name evidence="2" type="ORF">Ocin01_18041</name>
</gene>
<reference evidence="2 3" key="1">
    <citation type="journal article" date="2016" name="Genome Biol. Evol.">
        <title>Gene Family Evolution Reflects Adaptation to Soil Environmental Stressors in the Genome of the Collembolan Orchesella cincta.</title>
        <authorList>
            <person name="Faddeeva-Vakhrusheva A."/>
            <person name="Derks M.F."/>
            <person name="Anvar S.Y."/>
            <person name="Agamennone V."/>
            <person name="Suring W."/>
            <person name="Smit S."/>
            <person name="van Straalen N.M."/>
            <person name="Roelofs D."/>
        </authorList>
    </citation>
    <scope>NUCLEOTIDE SEQUENCE [LARGE SCALE GENOMIC DNA]</scope>
    <source>
        <tissue evidence="2">Mixed pool</tissue>
    </source>
</reference>
<feature type="region of interest" description="Disordered" evidence="1">
    <location>
        <begin position="24"/>
        <end position="44"/>
    </location>
</feature>
<dbReference type="Proteomes" id="UP000094527">
    <property type="component" value="Unassembled WGS sequence"/>
</dbReference>
<dbReference type="EMBL" id="LJIJ01003351">
    <property type="protein sequence ID" value="ODM88639.1"/>
    <property type="molecule type" value="Genomic_DNA"/>
</dbReference>
<accession>A0A1D2M6N8</accession>
<comment type="caution">
    <text evidence="2">The sequence shown here is derived from an EMBL/GenBank/DDBJ whole genome shotgun (WGS) entry which is preliminary data.</text>
</comment>
<evidence type="ECO:0000313" key="3">
    <source>
        <dbReference type="Proteomes" id="UP000094527"/>
    </source>
</evidence>
<proteinExistence type="predicted"/>